<organism evidence="1 2">
    <name type="scientific">Methylobacter tundripaludum</name>
    <dbReference type="NCBI Taxonomy" id="173365"/>
    <lineage>
        <taxon>Bacteria</taxon>
        <taxon>Pseudomonadati</taxon>
        <taxon>Pseudomonadota</taxon>
        <taxon>Gammaproteobacteria</taxon>
        <taxon>Methylococcales</taxon>
        <taxon>Methylococcaceae</taxon>
        <taxon>Methylobacter</taxon>
    </lineage>
</organism>
<dbReference type="Proteomes" id="UP000240010">
    <property type="component" value="Unassembled WGS sequence"/>
</dbReference>
<proteinExistence type="predicted"/>
<name>A0A2S6H6B6_9GAMM</name>
<sequence length="81" mass="8657">METIDNASHSAHEAVDKIANAANQAAEAIGEKEAQLKNAEQQLMENCRGYVRDNPVTSLGIAIAGGFLLSRLLSCCPSDRK</sequence>
<gene>
    <name evidence="1" type="ORF">B0F87_1159</name>
</gene>
<dbReference type="EMBL" id="PTIZ01000015">
    <property type="protein sequence ID" value="PPK72963.1"/>
    <property type="molecule type" value="Genomic_DNA"/>
</dbReference>
<evidence type="ECO:0000313" key="2">
    <source>
        <dbReference type="Proteomes" id="UP000240010"/>
    </source>
</evidence>
<accession>A0A2S6H6B6</accession>
<evidence type="ECO:0000313" key="1">
    <source>
        <dbReference type="EMBL" id="PPK72963.1"/>
    </source>
</evidence>
<dbReference type="RefSeq" id="WP_104430284.1">
    <property type="nucleotide sequence ID" value="NZ_PTIZ01000015.1"/>
</dbReference>
<reference evidence="1 2" key="1">
    <citation type="submission" date="2018-02" db="EMBL/GenBank/DDBJ databases">
        <title>Subsurface microbial communities from deep shales in Ohio and West Virginia, USA.</title>
        <authorList>
            <person name="Wrighton K."/>
        </authorList>
    </citation>
    <scope>NUCLEOTIDE SEQUENCE [LARGE SCALE GENOMIC DNA]</scope>
    <source>
        <strain evidence="1 2">OWC-DMM</strain>
    </source>
</reference>
<dbReference type="AlphaFoldDB" id="A0A2S6H6B6"/>
<comment type="caution">
    <text evidence="1">The sequence shown here is derived from an EMBL/GenBank/DDBJ whole genome shotgun (WGS) entry which is preliminary data.</text>
</comment>
<protein>
    <submittedName>
        <fullName evidence="1">ElaB/YqjD/DUF883 family membrane-anchored ribosome-binding protein</fullName>
    </submittedName>
</protein>